<name>A0A074ZNY1_OPIVI</name>
<reference evidence="1 2" key="1">
    <citation type="submission" date="2013-11" db="EMBL/GenBank/DDBJ databases">
        <title>Opisthorchis viverrini - life in the bile duct.</title>
        <authorList>
            <person name="Young N.D."/>
            <person name="Nagarajan N."/>
            <person name="Lin S.J."/>
            <person name="Korhonen P.K."/>
            <person name="Jex A.R."/>
            <person name="Hall R.S."/>
            <person name="Safavi-Hemami H."/>
            <person name="Kaewkong W."/>
            <person name="Bertrand D."/>
            <person name="Gao S."/>
            <person name="Seet Q."/>
            <person name="Wongkham S."/>
            <person name="Teh B.T."/>
            <person name="Wongkham C."/>
            <person name="Intapan P.M."/>
            <person name="Maleewong W."/>
            <person name="Yang X."/>
            <person name="Hu M."/>
            <person name="Wang Z."/>
            <person name="Hofmann A."/>
            <person name="Sternberg P.W."/>
            <person name="Tan P."/>
            <person name="Wang J."/>
            <person name="Gasser R.B."/>
        </authorList>
    </citation>
    <scope>NUCLEOTIDE SEQUENCE [LARGE SCALE GENOMIC DNA]</scope>
</reference>
<sequence>MVEKPGPADLFGHGITSIPLQQLVFDDKVEDCSDCARNRALASVAEPESFWNELQHQKLLS</sequence>
<gene>
    <name evidence="1" type="ORF">T265_07430</name>
</gene>
<evidence type="ECO:0000313" key="2">
    <source>
        <dbReference type="Proteomes" id="UP000054324"/>
    </source>
</evidence>
<dbReference type="EMBL" id="KL596789">
    <property type="protein sequence ID" value="KER25035.1"/>
    <property type="molecule type" value="Genomic_DNA"/>
</dbReference>
<proteinExistence type="predicted"/>
<organism evidence="1 2">
    <name type="scientific">Opisthorchis viverrini</name>
    <name type="common">Southeast Asian liver fluke</name>
    <dbReference type="NCBI Taxonomy" id="6198"/>
    <lineage>
        <taxon>Eukaryota</taxon>
        <taxon>Metazoa</taxon>
        <taxon>Spiralia</taxon>
        <taxon>Lophotrochozoa</taxon>
        <taxon>Platyhelminthes</taxon>
        <taxon>Trematoda</taxon>
        <taxon>Digenea</taxon>
        <taxon>Opisthorchiida</taxon>
        <taxon>Opisthorchiata</taxon>
        <taxon>Opisthorchiidae</taxon>
        <taxon>Opisthorchis</taxon>
    </lineage>
</organism>
<dbReference type="AlphaFoldDB" id="A0A074ZNY1"/>
<protein>
    <submittedName>
        <fullName evidence="1">Uncharacterized protein</fullName>
    </submittedName>
</protein>
<keyword evidence="2" id="KW-1185">Reference proteome</keyword>
<dbReference type="GeneID" id="20321609"/>
<accession>A0A074ZNY1</accession>
<dbReference type="Proteomes" id="UP000054324">
    <property type="component" value="Unassembled WGS sequence"/>
</dbReference>
<dbReference type="RefSeq" id="XP_009171212.1">
    <property type="nucleotide sequence ID" value="XM_009172948.1"/>
</dbReference>
<dbReference type="KEGG" id="ovi:T265_07430"/>
<evidence type="ECO:0000313" key="1">
    <source>
        <dbReference type="EMBL" id="KER25035.1"/>
    </source>
</evidence>
<dbReference type="CTD" id="20321609"/>